<evidence type="ECO:0000313" key="3">
    <source>
        <dbReference type="Proteomes" id="UP001153069"/>
    </source>
</evidence>
<evidence type="ECO:0000313" key="2">
    <source>
        <dbReference type="EMBL" id="CAB9511532.1"/>
    </source>
</evidence>
<dbReference type="EMBL" id="CAICTM010000488">
    <property type="protein sequence ID" value="CAB9511532.1"/>
    <property type="molecule type" value="Genomic_DNA"/>
</dbReference>
<accession>A0A9N8DZ18</accession>
<dbReference type="AlphaFoldDB" id="A0A9N8DZ18"/>
<dbReference type="Proteomes" id="UP001153069">
    <property type="component" value="Unassembled WGS sequence"/>
</dbReference>
<reference evidence="2" key="1">
    <citation type="submission" date="2020-06" db="EMBL/GenBank/DDBJ databases">
        <authorList>
            <consortium name="Plant Systems Biology data submission"/>
        </authorList>
    </citation>
    <scope>NUCLEOTIDE SEQUENCE</scope>
    <source>
        <strain evidence="2">D6</strain>
    </source>
</reference>
<name>A0A9N8DZ18_9STRA</name>
<feature type="region of interest" description="Disordered" evidence="1">
    <location>
        <begin position="973"/>
        <end position="1003"/>
    </location>
</feature>
<comment type="caution">
    <text evidence="2">The sequence shown here is derived from an EMBL/GenBank/DDBJ whole genome shotgun (WGS) entry which is preliminary data.</text>
</comment>
<gene>
    <name evidence="2" type="ORF">SEMRO_489_G153310.1</name>
</gene>
<keyword evidence="3" id="KW-1185">Reference proteome</keyword>
<proteinExistence type="predicted"/>
<evidence type="ECO:0000256" key="1">
    <source>
        <dbReference type="SAM" id="MobiDB-lite"/>
    </source>
</evidence>
<feature type="region of interest" description="Disordered" evidence="1">
    <location>
        <begin position="438"/>
        <end position="497"/>
    </location>
</feature>
<sequence>MNEAIQDTNQARQARYLHYVDPGCSGPPPTVELVCDGEIQVTQVSDPSIVCTPNVDGTSVTCVTICDETSNCDQSYVYLESSSIEGPDAQFAEIQFDCRGDVLGDIEASLTFLGGSAGSCDSADDVNVHVAQLGIDCGSGSTSSFSFDDKDFECGLGNAVDKLEDRYSCKTANTPICSSSTSTDCLVEFDDLFLASDHVNFDYQACVQAFNGATFPADDTRTTTIETQQPGKFSAVFEAKWQLALDTTVCGGDYTGRRLSCLNGNITLVETLQDTVSCSSVSDNILECEDTAATHFVNGFTGVAFQCNSTNALPQAQAEYLPADSLCVAEEDMSVAHYIQLGVRCEEPGGNVVTSFDDYLFECGLTNEFDVFNNTYTCVSAAHFSAGVNQGTSRISSTTIHTDMGWAQGVSQNCYTQEEVPCALSLFGIGFGCSETAPAPPPGGGQTSGSHIPLTFAPTPPTGPGASTTPAPRPPSSGIPLTFAPTGPTPRPPASALPLTFAPTPTSAPATTPTTEAPLGDMEFVQPPPGTIYHVDYQLRFKRVLDPLCDGPEREQFAVQCESGELEVLGTSDPSIVCTPPQPRTTSTQGMFAFCEFECRSDVCKDASFVEINPPVDPLTNDWTANEEFASIEFRCSLEDDVDGVDAAAWIYGTETTLEFGTCTGDAVARGRNAAWGQLNVLCPDEKDPTVYSYSNDDHYLDCTSNFLPYDVNGNYSCVTGQFFCPDGDFCRIEYDQITFTADHHRYQECIQTNNGSPVPQPDVPFMVMRTPGTYTARFGASWAFTYDEDVCSGRYTGLRVTCPNGVIDLIESTQDCEVVADNEIECTETRLSFTSVYVYEDFVIYECTSVDETPTARAEYFPTDVSCSSNATVSRFLTPGLWCGDLGDQSFSYSDTAWECGKDNEHTLTSGAFRFTCFEARDVSSNTINAVIELPSITAETDYRWASFPSELCYRVSRSTSSNGASVAKSASVPAIDKSQGTPASAATPVMDSGQGTGGEESDPIAGLLLSRAGRLSVRKSAMVSMVLIGWALA</sequence>
<protein>
    <submittedName>
        <fullName evidence="2">Uncharacterized protein</fullName>
    </submittedName>
</protein>
<organism evidence="2 3">
    <name type="scientific">Seminavis robusta</name>
    <dbReference type="NCBI Taxonomy" id="568900"/>
    <lineage>
        <taxon>Eukaryota</taxon>
        <taxon>Sar</taxon>
        <taxon>Stramenopiles</taxon>
        <taxon>Ochrophyta</taxon>
        <taxon>Bacillariophyta</taxon>
        <taxon>Bacillariophyceae</taxon>
        <taxon>Bacillariophycidae</taxon>
        <taxon>Naviculales</taxon>
        <taxon>Naviculaceae</taxon>
        <taxon>Seminavis</taxon>
    </lineage>
</organism>